<dbReference type="AlphaFoldDB" id="A0A1Y5IHL5"/>
<dbReference type="InterPro" id="IPR023801">
    <property type="entry name" value="His_deacetylse_dom"/>
</dbReference>
<feature type="domain" description="Histone deacetylase" evidence="2">
    <location>
        <begin position="2"/>
        <end position="80"/>
    </location>
</feature>
<dbReference type="Proteomes" id="UP000195557">
    <property type="component" value="Unassembled WGS sequence"/>
</dbReference>
<evidence type="ECO:0000256" key="1">
    <source>
        <dbReference type="SAM" id="MobiDB-lite"/>
    </source>
</evidence>
<reference evidence="3" key="1">
    <citation type="submission" date="2017-04" db="EMBL/GenBank/DDBJ databases">
        <title>Population genomics of picophytoplankton unveils novel chromosome hypervariability.</title>
        <authorList>
            <consortium name="DOE Joint Genome Institute"/>
            <person name="Blanc-Mathieu R."/>
            <person name="Krasovec M."/>
            <person name="Hebrard M."/>
            <person name="Yau S."/>
            <person name="Desgranges E."/>
            <person name="Martin J."/>
            <person name="Schackwitz W."/>
            <person name="Kuo A."/>
            <person name="Salin G."/>
            <person name="Donnadieu C."/>
            <person name="Desdevises Y."/>
            <person name="Sanchez-Ferandin S."/>
            <person name="Moreau H."/>
            <person name="Rivals E."/>
            <person name="Grigoriev I.V."/>
            <person name="Grimsley N."/>
            <person name="Eyre-Walker A."/>
            <person name="Piganeau G."/>
        </authorList>
    </citation>
    <scope>NUCLEOTIDE SEQUENCE [LARGE SCALE GENOMIC DNA]</scope>
    <source>
        <strain evidence="3">RCC 1115</strain>
    </source>
</reference>
<dbReference type="InterPro" id="IPR023696">
    <property type="entry name" value="Ureohydrolase_dom_sf"/>
</dbReference>
<dbReference type="Gene3D" id="3.40.800.20">
    <property type="entry name" value="Histone deacetylase domain"/>
    <property type="match status" value="1"/>
</dbReference>
<evidence type="ECO:0000259" key="2">
    <source>
        <dbReference type="Pfam" id="PF00850"/>
    </source>
</evidence>
<protein>
    <recommendedName>
        <fullName evidence="2">Histone deacetylase domain-containing protein</fullName>
    </recommendedName>
</protein>
<evidence type="ECO:0000313" key="3">
    <source>
        <dbReference type="EMBL" id="OUS49060.1"/>
    </source>
</evidence>
<gene>
    <name evidence="3" type="ORF">BE221DRAFT_143962</name>
</gene>
<proteinExistence type="predicted"/>
<accession>A0A1Y5IHL5</accession>
<dbReference type="InterPro" id="IPR037138">
    <property type="entry name" value="His_deacetylse_dom_sf"/>
</dbReference>
<feature type="compositionally biased region" description="Polar residues" evidence="1">
    <location>
        <begin position="118"/>
        <end position="130"/>
    </location>
</feature>
<feature type="region of interest" description="Disordered" evidence="1">
    <location>
        <begin position="88"/>
        <end position="137"/>
    </location>
</feature>
<organism evidence="3">
    <name type="scientific">Ostreococcus tauri</name>
    <name type="common">Marine green alga</name>
    <dbReference type="NCBI Taxonomy" id="70448"/>
    <lineage>
        <taxon>Eukaryota</taxon>
        <taxon>Viridiplantae</taxon>
        <taxon>Chlorophyta</taxon>
        <taxon>Mamiellophyceae</taxon>
        <taxon>Mamiellales</taxon>
        <taxon>Bathycoccaceae</taxon>
        <taxon>Ostreococcus</taxon>
    </lineage>
</organism>
<dbReference type="EMBL" id="KZ155772">
    <property type="protein sequence ID" value="OUS49060.1"/>
    <property type="molecule type" value="Genomic_DNA"/>
</dbReference>
<sequence>MRVAVVDFDVHHGNGTEEIARHWLTKQRAREDYHRHRSADLFFTSIHLADDGSSSGINFYPGTGVVDDVVNNIVNVVVPPMWLAKGLNATANGETGERARKKTKRYSEGSDDAPVHTKNGSSQQPSTDHQPPSAAAG</sequence>
<dbReference type="SUPFAM" id="SSF52768">
    <property type="entry name" value="Arginase/deacetylase"/>
    <property type="match status" value="1"/>
</dbReference>
<dbReference type="Pfam" id="PF00850">
    <property type="entry name" value="Hist_deacetyl"/>
    <property type="match status" value="1"/>
</dbReference>
<name>A0A1Y5IHL5_OSTTA</name>